<dbReference type="InterPro" id="IPR011009">
    <property type="entry name" value="Kinase-like_dom_sf"/>
</dbReference>
<dbReference type="RefSeq" id="WP_185673469.1">
    <property type="nucleotide sequence ID" value="NZ_JACJVP010000087.1"/>
</dbReference>
<dbReference type="GO" id="GO:0016740">
    <property type="term" value="F:transferase activity"/>
    <property type="evidence" value="ECO:0007669"/>
    <property type="project" value="UniProtKB-KW"/>
</dbReference>
<evidence type="ECO:0000313" key="3">
    <source>
        <dbReference type="Proteomes" id="UP000547209"/>
    </source>
</evidence>
<dbReference type="Gene3D" id="3.90.1200.10">
    <property type="match status" value="1"/>
</dbReference>
<feature type="domain" description="Aminoglycoside phosphotransferase" evidence="1">
    <location>
        <begin position="21"/>
        <end position="260"/>
    </location>
</feature>
<sequence>MVRKYRERILEVYPDLSIAKCQPIDTGQNNDVLVINQSLVFRFPKYKVGIAHLQKETKILEYVQPLRSLPIPNPIYRSFDPLEVGKVFTGYRFLPGTPLWEESLTRIENDDVVQGLASQLAAFLLDLHSISTDSSDGFPHLEDSDPREEMYQLYHGIQTKLFPFMRKEAQEEVSVSFETFLNRDSSPTFRPALIHGDFGASNILWEPETCRISGIVDFGGSGLGDPAYDFAGLWASYGEAFLDRCVSLYPDGNEIADRARFYRSTFALQEALHGFDNGDKQAFENGIQAYR</sequence>
<dbReference type="PANTHER" id="PTHR21310">
    <property type="entry name" value="AMINOGLYCOSIDE PHOSPHOTRANSFERASE-RELATED-RELATED"/>
    <property type="match status" value="1"/>
</dbReference>
<dbReference type="InterPro" id="IPR002575">
    <property type="entry name" value="Aminoglycoside_PTrfase"/>
</dbReference>
<gene>
    <name evidence="2" type="ORF">H7C19_33700</name>
</gene>
<dbReference type="EMBL" id="JACJVP010000087">
    <property type="protein sequence ID" value="MBB6675628.1"/>
    <property type="molecule type" value="Genomic_DNA"/>
</dbReference>
<evidence type="ECO:0000313" key="2">
    <source>
        <dbReference type="EMBL" id="MBB6675628.1"/>
    </source>
</evidence>
<dbReference type="Gene3D" id="3.30.200.20">
    <property type="entry name" value="Phosphorylase Kinase, domain 1"/>
    <property type="match status" value="1"/>
</dbReference>
<name>A0A7X0RXT4_9BACL</name>
<organism evidence="2 3">
    <name type="scientific">Cohnella nanjingensis</name>
    <dbReference type="NCBI Taxonomy" id="1387779"/>
    <lineage>
        <taxon>Bacteria</taxon>
        <taxon>Bacillati</taxon>
        <taxon>Bacillota</taxon>
        <taxon>Bacilli</taxon>
        <taxon>Bacillales</taxon>
        <taxon>Paenibacillaceae</taxon>
        <taxon>Cohnella</taxon>
    </lineage>
</organism>
<dbReference type="Proteomes" id="UP000547209">
    <property type="component" value="Unassembled WGS sequence"/>
</dbReference>
<protein>
    <submittedName>
        <fullName evidence="2">Aminoglycoside phosphotransferase family protein</fullName>
    </submittedName>
</protein>
<dbReference type="PANTHER" id="PTHR21310:SF15">
    <property type="entry name" value="AMINOGLYCOSIDE PHOSPHOTRANSFERASE DOMAIN-CONTAINING PROTEIN"/>
    <property type="match status" value="1"/>
</dbReference>
<keyword evidence="3" id="KW-1185">Reference proteome</keyword>
<accession>A0A7X0RXT4</accession>
<dbReference type="Pfam" id="PF01636">
    <property type="entry name" value="APH"/>
    <property type="match status" value="1"/>
</dbReference>
<evidence type="ECO:0000259" key="1">
    <source>
        <dbReference type="Pfam" id="PF01636"/>
    </source>
</evidence>
<dbReference type="AlphaFoldDB" id="A0A7X0RXT4"/>
<proteinExistence type="predicted"/>
<dbReference type="InterPro" id="IPR051678">
    <property type="entry name" value="AGP_Transferase"/>
</dbReference>
<comment type="caution">
    <text evidence="2">The sequence shown here is derived from an EMBL/GenBank/DDBJ whole genome shotgun (WGS) entry which is preliminary data.</text>
</comment>
<keyword evidence="2" id="KW-0808">Transferase</keyword>
<dbReference type="SUPFAM" id="SSF56112">
    <property type="entry name" value="Protein kinase-like (PK-like)"/>
    <property type="match status" value="1"/>
</dbReference>
<reference evidence="2 3" key="1">
    <citation type="submission" date="2020-08" db="EMBL/GenBank/DDBJ databases">
        <title>Cohnella phylogeny.</title>
        <authorList>
            <person name="Dunlap C."/>
        </authorList>
    </citation>
    <scope>NUCLEOTIDE SEQUENCE [LARGE SCALE GENOMIC DNA]</scope>
    <source>
        <strain evidence="2 3">DSM 28246</strain>
    </source>
</reference>